<keyword evidence="1" id="KW-0812">Transmembrane</keyword>
<organism evidence="2 3">
    <name type="scientific">Moniliophthora roreri</name>
    <name type="common">Frosty pod rot fungus</name>
    <name type="synonym">Monilia roreri</name>
    <dbReference type="NCBI Taxonomy" id="221103"/>
    <lineage>
        <taxon>Eukaryota</taxon>
        <taxon>Fungi</taxon>
        <taxon>Dikarya</taxon>
        <taxon>Basidiomycota</taxon>
        <taxon>Agaricomycotina</taxon>
        <taxon>Agaricomycetes</taxon>
        <taxon>Agaricomycetidae</taxon>
        <taxon>Agaricales</taxon>
        <taxon>Marasmiineae</taxon>
        <taxon>Marasmiaceae</taxon>
        <taxon>Moniliophthora</taxon>
    </lineage>
</organism>
<evidence type="ECO:0000313" key="3">
    <source>
        <dbReference type="Proteomes" id="UP000054988"/>
    </source>
</evidence>
<sequence>MDLASSRIILYSILALISVILLGLCAARIQYTTNLPPRDPLNNGVNFYDPVIIELLVTTLLTLGWSGFIIVLYFKDKPNSVIKTYRDELIALVILWLLWLGGSAAASDIWGDVALCQQFQACQLLSAVIGVCWVGFVVLTIIFVASAKLRSEYGGLNVPLARRSSNKEKLPNNNMMGVA</sequence>
<proteinExistence type="predicted"/>
<keyword evidence="1" id="KW-0472">Membrane</keyword>
<reference evidence="2 3" key="1">
    <citation type="submission" date="2015-12" db="EMBL/GenBank/DDBJ databases">
        <title>Draft genome sequence of Moniliophthora roreri, the causal agent of frosty pod rot of cacao.</title>
        <authorList>
            <person name="Aime M.C."/>
            <person name="Diaz-Valderrama J.R."/>
            <person name="Kijpornyongpan T."/>
            <person name="Phillips-Mora W."/>
        </authorList>
    </citation>
    <scope>NUCLEOTIDE SEQUENCE [LARGE SCALE GENOMIC DNA]</scope>
    <source>
        <strain evidence="2 3">MCA 2952</strain>
    </source>
</reference>
<feature type="transmembrane region" description="Helical" evidence="1">
    <location>
        <begin position="89"/>
        <end position="111"/>
    </location>
</feature>
<accession>A0A0W0EXY2</accession>
<name>A0A0W0EXY2_MONRR</name>
<dbReference type="eggNOG" id="ENOG502SX89">
    <property type="taxonomic scope" value="Eukaryota"/>
</dbReference>
<dbReference type="AlphaFoldDB" id="A0A0W0EXY2"/>
<feature type="transmembrane region" description="Helical" evidence="1">
    <location>
        <begin position="9"/>
        <end position="31"/>
    </location>
</feature>
<dbReference type="Proteomes" id="UP000054988">
    <property type="component" value="Unassembled WGS sequence"/>
</dbReference>
<evidence type="ECO:0000313" key="2">
    <source>
        <dbReference type="EMBL" id="KTB28928.1"/>
    </source>
</evidence>
<comment type="caution">
    <text evidence="2">The sequence shown here is derived from an EMBL/GenBank/DDBJ whole genome shotgun (WGS) entry which is preliminary data.</text>
</comment>
<gene>
    <name evidence="2" type="ORF">WG66_18498</name>
</gene>
<evidence type="ECO:0008006" key="4">
    <source>
        <dbReference type="Google" id="ProtNLM"/>
    </source>
</evidence>
<evidence type="ECO:0000256" key="1">
    <source>
        <dbReference type="SAM" id="Phobius"/>
    </source>
</evidence>
<feature type="transmembrane region" description="Helical" evidence="1">
    <location>
        <begin position="123"/>
        <end position="145"/>
    </location>
</feature>
<feature type="transmembrane region" description="Helical" evidence="1">
    <location>
        <begin position="51"/>
        <end position="74"/>
    </location>
</feature>
<protein>
    <recommendedName>
        <fullName evidence="4">MARVEL domain-containing protein</fullName>
    </recommendedName>
</protein>
<dbReference type="EMBL" id="LATX01002459">
    <property type="protein sequence ID" value="KTB28928.1"/>
    <property type="molecule type" value="Genomic_DNA"/>
</dbReference>
<keyword evidence="1" id="KW-1133">Transmembrane helix</keyword>